<dbReference type="Pfam" id="PF00884">
    <property type="entry name" value="Sulfatase"/>
    <property type="match status" value="1"/>
</dbReference>
<dbReference type="EC" id="3.1.6.6" evidence="8"/>
<feature type="compositionally biased region" description="Basic residues" evidence="6">
    <location>
        <begin position="436"/>
        <end position="448"/>
    </location>
</feature>
<keyword evidence="2" id="KW-0732">Signal</keyword>
<evidence type="ECO:0000256" key="3">
    <source>
        <dbReference type="ARBA" id="ARBA00022801"/>
    </source>
</evidence>
<evidence type="ECO:0000256" key="2">
    <source>
        <dbReference type="ARBA" id="ARBA00022729"/>
    </source>
</evidence>
<dbReference type="InterPro" id="IPR024607">
    <property type="entry name" value="Sulfatase_CS"/>
</dbReference>
<feature type="region of interest" description="Disordered" evidence="6">
    <location>
        <begin position="37"/>
        <end position="57"/>
    </location>
</feature>
<dbReference type="GO" id="GO:0030203">
    <property type="term" value="P:glycosaminoglycan metabolic process"/>
    <property type="evidence" value="ECO:0007669"/>
    <property type="project" value="InterPro"/>
</dbReference>
<comment type="PTM">
    <text evidence="5">The conversion to 3-oxoalanine (also known as C-formylglycine, FGly), of a serine or cysteine residue in prokaryotes and of a cysteine residue in eukaryotes, is critical for catalytic activity.</text>
</comment>
<dbReference type="InterPro" id="IPR017850">
    <property type="entry name" value="Alkaline_phosphatase_core_sf"/>
</dbReference>
<feature type="region of interest" description="Disordered" evidence="6">
    <location>
        <begin position="421"/>
        <end position="460"/>
    </location>
</feature>
<evidence type="ECO:0000256" key="1">
    <source>
        <dbReference type="ARBA" id="ARBA00008779"/>
    </source>
</evidence>
<dbReference type="Gene3D" id="3.40.720.10">
    <property type="entry name" value="Alkaline Phosphatase, subunit A"/>
    <property type="match status" value="1"/>
</dbReference>
<sequence length="529" mass="57829">MSGCFLIKKTLLEALVGCMAVSFLLLVGCSGSERDEEGEKAEVTGTEEAEAPAVGEASGDRPNIVFVLTDDLDYGSAEKMPEINSLLRDEGASLESTFISHPICCPSRSTILTGLYDHNHQVISNRYPDGGFRKFREQGHEEESIAVSLQDGGYQTGFFGKYLNGYTQVDPTHVPPGWDEWYGKLEEQKLYNYRLNENGEEVSYGDEPEDFFTDVISGKATEFVQSAAPEDQPFFMYVAPTAPHGPATPAERHEGAFAGEEAPRPPSFDEEDVSDKPSWLQTSSPLSEPSVSTIDSRYQKRLESMLAVDEMVGSLVGELEAAGELDNTYIFFTSDNGFEQGEHRISGGKDRPYEESARVPFFVRGPGVAPASEVEELAVNTDFAPTFADLAGVEFPADGRSLAPLMRGEEPAWRSSILIERLPPSEGGGEEASGKAKAKGKGKAKSKGKAKEKVEGISSPPYEAVRTDTYKYIEYENGETELYDLEADPYELESLHESADPDLIEDLKARLATLESCSGEECKEAEDAP</sequence>
<name>A0A6J4QG38_9ACTN</name>
<dbReference type="GO" id="GO:0008449">
    <property type="term" value="F:N-acetylglucosamine-6-sulfatase activity"/>
    <property type="evidence" value="ECO:0007669"/>
    <property type="project" value="InterPro"/>
</dbReference>
<reference evidence="8" key="1">
    <citation type="submission" date="2020-02" db="EMBL/GenBank/DDBJ databases">
        <authorList>
            <person name="Meier V. D."/>
        </authorList>
    </citation>
    <scope>NUCLEOTIDE SEQUENCE</scope>
    <source>
        <strain evidence="8">AVDCRST_MAG28</strain>
    </source>
</reference>
<feature type="compositionally biased region" description="Acidic residues" evidence="6">
    <location>
        <begin position="37"/>
        <end position="50"/>
    </location>
</feature>
<evidence type="ECO:0000256" key="4">
    <source>
        <dbReference type="ARBA" id="ARBA00023180"/>
    </source>
</evidence>
<dbReference type="CDD" id="cd16147">
    <property type="entry name" value="G6S"/>
    <property type="match status" value="1"/>
</dbReference>
<organism evidence="8">
    <name type="scientific">uncultured Rubrobacteraceae bacterium</name>
    <dbReference type="NCBI Taxonomy" id="349277"/>
    <lineage>
        <taxon>Bacteria</taxon>
        <taxon>Bacillati</taxon>
        <taxon>Actinomycetota</taxon>
        <taxon>Rubrobacteria</taxon>
        <taxon>Rubrobacterales</taxon>
        <taxon>Rubrobacteraceae</taxon>
        <taxon>environmental samples</taxon>
    </lineage>
</organism>
<evidence type="ECO:0000256" key="5">
    <source>
        <dbReference type="PIRSR" id="PIRSR036666-50"/>
    </source>
</evidence>
<dbReference type="EMBL" id="CADCVE010000014">
    <property type="protein sequence ID" value="CAA9442349.1"/>
    <property type="molecule type" value="Genomic_DNA"/>
</dbReference>
<dbReference type="GO" id="GO:0047753">
    <property type="term" value="F:choline-sulfatase activity"/>
    <property type="evidence" value="ECO:0007669"/>
    <property type="project" value="UniProtKB-EC"/>
</dbReference>
<comment type="similarity">
    <text evidence="1">Belongs to the sulfatase family.</text>
</comment>
<evidence type="ECO:0000259" key="7">
    <source>
        <dbReference type="Pfam" id="PF00884"/>
    </source>
</evidence>
<feature type="modified residue" description="3-oxoalanine (Cys)" evidence="5">
    <location>
        <position position="104"/>
    </location>
</feature>
<evidence type="ECO:0000256" key="6">
    <source>
        <dbReference type="SAM" id="MobiDB-lite"/>
    </source>
</evidence>
<proteinExistence type="inferred from homology"/>
<dbReference type="PANTHER" id="PTHR43108:SF8">
    <property type="entry name" value="SD21168P"/>
    <property type="match status" value="1"/>
</dbReference>
<dbReference type="AlphaFoldDB" id="A0A6J4QG38"/>
<dbReference type="PIRSF" id="PIRSF036666">
    <property type="entry name" value="G6S"/>
    <property type="match status" value="1"/>
</dbReference>
<dbReference type="InterPro" id="IPR012251">
    <property type="entry name" value="GlcNAc_6-SO4ase"/>
</dbReference>
<feature type="region of interest" description="Disordered" evidence="6">
    <location>
        <begin position="258"/>
        <end position="292"/>
    </location>
</feature>
<keyword evidence="3 8" id="KW-0378">Hydrolase</keyword>
<protein>
    <submittedName>
        <fullName evidence="8">Choline-sulfatase</fullName>
        <ecNumber evidence="8">3.1.6.6</ecNumber>
    </submittedName>
</protein>
<dbReference type="PANTHER" id="PTHR43108">
    <property type="entry name" value="N-ACETYLGLUCOSAMINE-6-SULFATASE FAMILY MEMBER"/>
    <property type="match status" value="1"/>
</dbReference>
<dbReference type="SUPFAM" id="SSF53649">
    <property type="entry name" value="Alkaline phosphatase-like"/>
    <property type="match status" value="1"/>
</dbReference>
<keyword evidence="4" id="KW-0325">Glycoprotein</keyword>
<dbReference type="PROSITE" id="PS00523">
    <property type="entry name" value="SULFATASE_1"/>
    <property type="match status" value="1"/>
</dbReference>
<evidence type="ECO:0000313" key="8">
    <source>
        <dbReference type="EMBL" id="CAA9442349.1"/>
    </source>
</evidence>
<feature type="domain" description="Sulfatase N-terminal" evidence="7">
    <location>
        <begin position="62"/>
        <end position="393"/>
    </location>
</feature>
<gene>
    <name evidence="8" type="ORF">AVDCRST_MAG28-526</name>
</gene>
<dbReference type="InterPro" id="IPR000917">
    <property type="entry name" value="Sulfatase_N"/>
</dbReference>
<accession>A0A6J4QG38</accession>
<feature type="compositionally biased region" description="Polar residues" evidence="6">
    <location>
        <begin position="279"/>
        <end position="292"/>
    </location>
</feature>